<dbReference type="InterPro" id="IPR044827">
    <property type="entry name" value="GBF-like"/>
</dbReference>
<dbReference type="Proteomes" id="UP000231279">
    <property type="component" value="Unassembled WGS sequence"/>
</dbReference>
<sequence>MVNSEEGNPSKPGKSSPEKPSPPAVEQNNIHVYPDWTMMQAYYGPRLTMPPYLNSAVTSPHAPPPYMWAPLQSMIPPYGAPYAAFYPHGSVYAHPGVPVGGTSMSMEAPAKSSGNTDGGFMKKLKEFDGLAMSMGNGNGDSAEHGTAPRLSESEDTEGSSDGSNGASASVKKRSRQESPHNGKILFVNVIVLTQLELEQPILSWNLL</sequence>
<feature type="compositionally biased region" description="Low complexity" evidence="1">
    <location>
        <begin position="159"/>
        <end position="169"/>
    </location>
</feature>
<organism evidence="3 4">
    <name type="scientific">Handroanthus impetiginosus</name>
    <dbReference type="NCBI Taxonomy" id="429701"/>
    <lineage>
        <taxon>Eukaryota</taxon>
        <taxon>Viridiplantae</taxon>
        <taxon>Streptophyta</taxon>
        <taxon>Embryophyta</taxon>
        <taxon>Tracheophyta</taxon>
        <taxon>Spermatophyta</taxon>
        <taxon>Magnoliopsida</taxon>
        <taxon>eudicotyledons</taxon>
        <taxon>Gunneridae</taxon>
        <taxon>Pentapetalae</taxon>
        <taxon>asterids</taxon>
        <taxon>lamiids</taxon>
        <taxon>Lamiales</taxon>
        <taxon>Bignoniaceae</taxon>
        <taxon>Crescentiina</taxon>
        <taxon>Tabebuia alliance</taxon>
        <taxon>Handroanthus</taxon>
    </lineage>
</organism>
<dbReference type="OrthoDB" id="1642657at2759"/>
<evidence type="ECO:0000313" key="3">
    <source>
        <dbReference type="EMBL" id="PIN00566.1"/>
    </source>
</evidence>
<protein>
    <recommendedName>
        <fullName evidence="2">G-box binding protein multifunctional mosaic region domain-containing protein</fullName>
    </recommendedName>
</protein>
<feature type="region of interest" description="Disordered" evidence="1">
    <location>
        <begin position="1"/>
        <end position="28"/>
    </location>
</feature>
<reference evidence="4" key="1">
    <citation type="journal article" date="2018" name="Gigascience">
        <title>Genome assembly of the Pink Ipe (Handroanthus impetiginosus, Bignoniaceae), a highly valued, ecologically keystone Neotropical timber forest tree.</title>
        <authorList>
            <person name="Silva-Junior O.B."/>
            <person name="Grattapaglia D."/>
            <person name="Novaes E."/>
            <person name="Collevatti R.G."/>
        </authorList>
    </citation>
    <scope>NUCLEOTIDE SEQUENCE [LARGE SCALE GENOMIC DNA]</scope>
    <source>
        <strain evidence="4">cv. UFG-1</strain>
    </source>
</reference>
<feature type="region of interest" description="Disordered" evidence="1">
    <location>
        <begin position="132"/>
        <end position="178"/>
    </location>
</feature>
<dbReference type="PANTHER" id="PTHR45967">
    <property type="entry name" value="G-BOX-BINDING FACTOR 3-RELATED"/>
    <property type="match status" value="1"/>
</dbReference>
<dbReference type="Pfam" id="PF16596">
    <property type="entry name" value="MFMR_assoc"/>
    <property type="match status" value="1"/>
</dbReference>
<name>A0A2G9G5H2_9LAMI</name>
<dbReference type="STRING" id="429701.A0A2G9G5H2"/>
<evidence type="ECO:0000313" key="4">
    <source>
        <dbReference type="Proteomes" id="UP000231279"/>
    </source>
</evidence>
<dbReference type="InterPro" id="IPR012900">
    <property type="entry name" value="MFMR"/>
</dbReference>
<accession>A0A2G9G5H2</accession>
<dbReference type="AlphaFoldDB" id="A0A2G9G5H2"/>
<dbReference type="Pfam" id="PF07777">
    <property type="entry name" value="MFMR"/>
    <property type="match status" value="1"/>
</dbReference>
<dbReference type="GO" id="GO:0043565">
    <property type="term" value="F:sequence-specific DNA binding"/>
    <property type="evidence" value="ECO:0007669"/>
    <property type="project" value="InterPro"/>
</dbReference>
<feature type="domain" description="G-box binding protein multifunctional mosaic region" evidence="2">
    <location>
        <begin position="1"/>
        <end position="98"/>
    </location>
</feature>
<keyword evidence="4" id="KW-1185">Reference proteome</keyword>
<comment type="caution">
    <text evidence="3">The sequence shown here is derived from an EMBL/GenBank/DDBJ whole genome shotgun (WGS) entry which is preliminary data.</text>
</comment>
<dbReference type="GO" id="GO:0003700">
    <property type="term" value="F:DNA-binding transcription factor activity"/>
    <property type="evidence" value="ECO:0007669"/>
    <property type="project" value="InterPro"/>
</dbReference>
<evidence type="ECO:0000256" key="1">
    <source>
        <dbReference type="SAM" id="MobiDB-lite"/>
    </source>
</evidence>
<dbReference type="GO" id="GO:0005634">
    <property type="term" value="C:nucleus"/>
    <property type="evidence" value="ECO:0007669"/>
    <property type="project" value="TreeGrafter"/>
</dbReference>
<dbReference type="PANTHER" id="PTHR45967:SF1">
    <property type="entry name" value="G-BOX-BINDING FACTOR 3"/>
    <property type="match status" value="1"/>
</dbReference>
<gene>
    <name evidence="3" type="ORF">CDL12_26926</name>
</gene>
<dbReference type="EMBL" id="NKXS01006891">
    <property type="protein sequence ID" value="PIN00566.1"/>
    <property type="molecule type" value="Genomic_DNA"/>
</dbReference>
<evidence type="ECO:0000259" key="2">
    <source>
        <dbReference type="Pfam" id="PF07777"/>
    </source>
</evidence>
<proteinExistence type="predicted"/>